<dbReference type="GO" id="GO:0007219">
    <property type="term" value="P:Notch signaling pathway"/>
    <property type="evidence" value="ECO:0007669"/>
    <property type="project" value="TreeGrafter"/>
</dbReference>
<evidence type="ECO:0000259" key="7">
    <source>
        <dbReference type="PROSITE" id="PS50026"/>
    </source>
</evidence>
<evidence type="ECO:0000256" key="3">
    <source>
        <dbReference type="ARBA" id="ARBA00022737"/>
    </source>
</evidence>
<feature type="domain" description="EGF-like" evidence="7">
    <location>
        <begin position="593"/>
        <end position="628"/>
    </location>
</feature>
<feature type="domain" description="EGF-like" evidence="7">
    <location>
        <begin position="663"/>
        <end position="700"/>
    </location>
</feature>
<feature type="domain" description="EGF-like" evidence="7">
    <location>
        <begin position="109"/>
        <end position="145"/>
    </location>
</feature>
<evidence type="ECO:0000256" key="6">
    <source>
        <dbReference type="PROSITE-ProRule" id="PRU00076"/>
    </source>
</evidence>
<feature type="disulfide bond" evidence="6">
    <location>
        <begin position="211"/>
        <end position="220"/>
    </location>
</feature>
<feature type="domain" description="EGF-like" evidence="7">
    <location>
        <begin position="72"/>
        <end position="108"/>
    </location>
</feature>
<feature type="domain" description="EGF-like" evidence="7">
    <location>
        <begin position="555"/>
        <end position="592"/>
    </location>
</feature>
<feature type="domain" description="EGF-like" evidence="7">
    <location>
        <begin position="363"/>
        <end position="400"/>
    </location>
</feature>
<evidence type="ECO:0000256" key="5">
    <source>
        <dbReference type="ARBA" id="ARBA00023180"/>
    </source>
</evidence>
<dbReference type="PROSITE" id="PS50026">
    <property type="entry name" value="EGF_3"/>
    <property type="match status" value="17"/>
</dbReference>
<dbReference type="SUPFAM" id="SSF49899">
    <property type="entry name" value="Concanavalin A-like lectins/glucanases"/>
    <property type="match status" value="1"/>
</dbReference>
<feature type="domain" description="EGF-like" evidence="7">
    <location>
        <begin position="185"/>
        <end position="221"/>
    </location>
</feature>
<feature type="domain" description="EGF-like" evidence="7">
    <location>
        <begin position="401"/>
        <end position="438"/>
    </location>
</feature>
<comment type="caution">
    <text evidence="8">The sequence shown here is derived from an EMBL/GenBank/DDBJ whole genome shotgun (WGS) entry which is preliminary data.</text>
</comment>
<keyword evidence="1 6" id="KW-0245">EGF-like domain</keyword>
<feature type="disulfide bond" evidence="6">
    <location>
        <begin position="428"/>
        <end position="437"/>
    </location>
</feature>
<name>A0AAD9USQ6_ACRCE</name>
<comment type="caution">
    <text evidence="6">Lacks conserved residue(s) required for the propagation of feature annotation.</text>
</comment>
<feature type="disulfide bond" evidence="6">
    <location>
        <begin position="231"/>
        <end position="248"/>
    </location>
</feature>
<dbReference type="FunFam" id="2.10.25.10:FF:000122">
    <property type="entry name" value="Protein crumbs homolog 2"/>
    <property type="match status" value="1"/>
</dbReference>
<dbReference type="InterPro" id="IPR009030">
    <property type="entry name" value="Growth_fac_rcpt_cys_sf"/>
</dbReference>
<dbReference type="CDD" id="cd00054">
    <property type="entry name" value="EGF_CA"/>
    <property type="match status" value="17"/>
</dbReference>
<dbReference type="SUPFAM" id="SSF57196">
    <property type="entry name" value="EGF/Laminin"/>
    <property type="match status" value="15"/>
</dbReference>
<dbReference type="InterPro" id="IPR013320">
    <property type="entry name" value="ConA-like_dom_sf"/>
</dbReference>
<feature type="domain" description="EGF-like" evidence="7">
    <location>
        <begin position="261"/>
        <end position="299"/>
    </location>
</feature>
<evidence type="ECO:0000313" key="8">
    <source>
        <dbReference type="EMBL" id="KAK2548255.1"/>
    </source>
</evidence>
<feature type="disulfide bond" evidence="6">
    <location>
        <begin position="174"/>
        <end position="183"/>
    </location>
</feature>
<feature type="disulfide bond" evidence="6">
    <location>
        <begin position="289"/>
        <end position="298"/>
    </location>
</feature>
<feature type="domain" description="EGF-like" evidence="7">
    <location>
        <begin position="146"/>
        <end position="184"/>
    </location>
</feature>
<dbReference type="PROSITE" id="PS01186">
    <property type="entry name" value="EGF_2"/>
    <property type="match status" value="12"/>
</dbReference>
<keyword evidence="2" id="KW-0732">Signal</keyword>
<feature type="disulfide bond" evidence="6">
    <location>
        <begin position="780"/>
        <end position="789"/>
    </location>
</feature>
<keyword evidence="9" id="KW-1185">Reference proteome</keyword>
<dbReference type="SUPFAM" id="SSF57184">
    <property type="entry name" value="Growth factor receptor domain"/>
    <property type="match status" value="1"/>
</dbReference>
<reference evidence="8" key="1">
    <citation type="journal article" date="2023" name="G3 (Bethesda)">
        <title>Whole genome assembly and annotation of the endangered Caribbean coral Acropora cervicornis.</title>
        <authorList>
            <person name="Selwyn J.D."/>
            <person name="Vollmer S.V."/>
        </authorList>
    </citation>
    <scope>NUCLEOTIDE SEQUENCE</scope>
    <source>
        <strain evidence="8">K2</strain>
    </source>
</reference>
<dbReference type="FunFam" id="2.10.25.10:FF:000066">
    <property type="entry name" value="FAT atypical cadherin 4"/>
    <property type="match status" value="3"/>
</dbReference>
<organism evidence="8 9">
    <name type="scientific">Acropora cervicornis</name>
    <name type="common">Staghorn coral</name>
    <dbReference type="NCBI Taxonomy" id="6130"/>
    <lineage>
        <taxon>Eukaryota</taxon>
        <taxon>Metazoa</taxon>
        <taxon>Cnidaria</taxon>
        <taxon>Anthozoa</taxon>
        <taxon>Hexacorallia</taxon>
        <taxon>Scleractinia</taxon>
        <taxon>Astrocoeniina</taxon>
        <taxon>Acroporidae</taxon>
        <taxon>Acropora</taxon>
    </lineage>
</organism>
<feature type="domain" description="EGF-like" evidence="7">
    <location>
        <begin position="222"/>
        <end position="260"/>
    </location>
</feature>
<feature type="disulfide bond" evidence="6">
    <location>
        <begin position="61"/>
        <end position="70"/>
    </location>
</feature>
<feature type="disulfide bond" evidence="6">
    <location>
        <begin position="155"/>
        <end position="172"/>
    </location>
</feature>
<dbReference type="PANTHER" id="PTHR12916:SF4">
    <property type="entry name" value="UNINFLATABLE, ISOFORM C"/>
    <property type="match status" value="1"/>
</dbReference>
<feature type="disulfide bond" evidence="6">
    <location>
        <begin position="98"/>
        <end position="107"/>
    </location>
</feature>
<evidence type="ECO:0000256" key="2">
    <source>
        <dbReference type="ARBA" id="ARBA00022729"/>
    </source>
</evidence>
<dbReference type="Proteomes" id="UP001249851">
    <property type="component" value="Unassembled WGS sequence"/>
</dbReference>
<dbReference type="SMART" id="SM00181">
    <property type="entry name" value="EGF"/>
    <property type="match status" value="18"/>
</dbReference>
<feature type="disulfide bond" evidence="6">
    <location>
        <begin position="326"/>
        <end position="335"/>
    </location>
</feature>
<protein>
    <submittedName>
        <fullName evidence="8">Neurogenic locus notch-like protein 1</fullName>
    </submittedName>
</protein>
<feature type="domain" description="EGF-like" evidence="7">
    <location>
        <begin position="756"/>
        <end position="790"/>
    </location>
</feature>
<keyword evidence="3" id="KW-0677">Repeat</keyword>
<dbReference type="Pfam" id="PF00008">
    <property type="entry name" value="EGF"/>
    <property type="match status" value="15"/>
</dbReference>
<dbReference type="InterPro" id="IPR000742">
    <property type="entry name" value="EGF"/>
</dbReference>
<dbReference type="GO" id="GO:0005509">
    <property type="term" value="F:calcium ion binding"/>
    <property type="evidence" value="ECO:0007669"/>
    <property type="project" value="InterPro"/>
</dbReference>
<accession>A0AAD9USQ6</accession>
<feature type="domain" description="EGF-like" evidence="7">
    <location>
        <begin position="300"/>
        <end position="336"/>
    </location>
</feature>
<dbReference type="GO" id="GO:0005112">
    <property type="term" value="F:Notch binding"/>
    <property type="evidence" value="ECO:0007669"/>
    <property type="project" value="TreeGrafter"/>
</dbReference>
<feature type="domain" description="EGF-like" evidence="7">
    <location>
        <begin position="519"/>
        <end position="552"/>
    </location>
</feature>
<feature type="disulfide bond" evidence="6">
    <location>
        <begin position="250"/>
        <end position="259"/>
    </location>
</feature>
<feature type="domain" description="EGF-like" evidence="7">
    <location>
        <begin position="35"/>
        <end position="71"/>
    </location>
</feature>
<feature type="disulfide bond" evidence="6">
    <location>
        <begin position="24"/>
        <end position="33"/>
    </location>
</feature>
<feature type="disulfide bond" evidence="6">
    <location>
        <begin position="582"/>
        <end position="591"/>
    </location>
</feature>
<dbReference type="EMBL" id="JARQWQ010000151">
    <property type="protein sequence ID" value="KAK2548255.1"/>
    <property type="molecule type" value="Genomic_DNA"/>
</dbReference>
<dbReference type="Gene3D" id="2.60.120.200">
    <property type="match status" value="1"/>
</dbReference>
<dbReference type="InterPro" id="IPR001881">
    <property type="entry name" value="EGF-like_Ca-bd_dom"/>
</dbReference>
<gene>
    <name evidence="8" type="ORF">P5673_031577</name>
</gene>
<reference evidence="8" key="2">
    <citation type="journal article" date="2023" name="Science">
        <title>Genomic signatures of disease resistance in endangered staghorn corals.</title>
        <authorList>
            <person name="Vollmer S.V."/>
            <person name="Selwyn J.D."/>
            <person name="Despard B.A."/>
            <person name="Roesel C.L."/>
        </authorList>
    </citation>
    <scope>NUCLEOTIDE SEQUENCE</scope>
    <source>
        <strain evidence="8">K2</strain>
    </source>
</reference>
<evidence type="ECO:0000256" key="4">
    <source>
        <dbReference type="ARBA" id="ARBA00023157"/>
    </source>
</evidence>
<feature type="disulfide bond" evidence="6">
    <location>
        <begin position="135"/>
        <end position="144"/>
    </location>
</feature>
<feature type="disulfide bond" evidence="6">
    <location>
        <begin position="618"/>
        <end position="627"/>
    </location>
</feature>
<feature type="domain" description="EGF-like" evidence="7">
    <location>
        <begin position="1"/>
        <end position="34"/>
    </location>
</feature>
<dbReference type="GO" id="GO:0048732">
    <property type="term" value="P:gland development"/>
    <property type="evidence" value="ECO:0007669"/>
    <property type="project" value="UniProtKB-ARBA"/>
</dbReference>
<feature type="disulfide bond" evidence="6">
    <location>
        <begin position="390"/>
        <end position="399"/>
    </location>
</feature>
<feature type="disulfide bond" evidence="6">
    <location>
        <begin position="508"/>
        <end position="517"/>
    </location>
</feature>
<sequence>MCVPNPCKNGGQCLGFEGGFKCVCPIGYTGLSCDDKNPCDPNPCHNGGACQREGNHFKCSCRKGYTGEQCKMVDSCLSNPCQHGGTCRAEEGGFVCSCPANYVGTLCNEREPCHPNPCHNAGKCLSTSEGFVCRCSTGYRGETCAEEDECEPNPCQNGGKCLAHYFGGGFDCECPMGFRGISCQDKDPCRPNPCSHIGICTEIAGGFVCNCSLGFKGATCQEIDQCHPNPCLHNGYCREVVGGTGFACRCITGYKGARCEERDRCHPNPCLHDGMCMEVNDDLGYLCNCTVGYRGSHCEDLDPCRPNPCLNSGACLHTDGGFVCNCSIGFKGKHCQERDLCKPNPCQFGNKCHQTGIESYQCVKNLCNPSPCMHNGRCVEINDEDYTCACTPGYSGKNCDELDLCHPNPCMNSGTCSRTRFGGYKCSCTPGYKGTNCSEFQDVANSDSRQKVPLFHSSTISNDLKAASPTSSLEVHDKLDRVDYCSPNPCKNNGVCVVEEGKGYSCVCKPGFTGFHCQEDHCTPNPCLNRGLCVRDKARHYRCKCNNGYLGRNCGINSCQPNPCKNGGMCVTVHGKGYQCKCRDGYNGPHCENNPCSPNPCNNGGTCLVFYTVYLCKCPRAYRGTRCNMLIPEQALAPAPPPVTSANFLSEVGGVRKTTDHQKPNPCTSNPCLNSAVCLETIDDNFECFCRGDFSGPRCEDVGAYTYSSAPKFFPGKGEECQHCDRNAHCVGGHCICKHGFVGDGLDCWVETLRDKEWSCQQSPCKNGGTCKPGNSKCVCRLGYVGEYCESFCPPSIHLSFDKYTQNTLQDDSGNLNNALLANGAQIVPHGGKCGNSANLLGGDVLLDGAHFENVPREGITIATWIRLDTNKGIQSIFDTVGSHSRHRDGQYHFEIDNGKVRWFHRNENHDTIFSLLTRPVIREGIWTQLTATYNAQKQRARVFVNGDLSQEEKGSGLLSLDWGGKAGIGRHKHQFGNRLLRGMIDEFYIFPCELPRLEILVLLRHCRVYFKNTKKLTEESSQTRGSAPAMTQPNYGQRINQVNSIFPSRPAMGQVTNMAVPAQQKQMHPPASEDFVASNLKQILESLTSDRQTSSPVPVVHQPTQAYASQSHQFKPSLSHRPGPHLPAKIPTILSNTVSPTLLSNGLASRKPESTTAVQSLPRPGQPAVIEQFHSSHQPDLAQPAFGKAPIEPINPIRQPIMFVPSLPQAPLRHDTPAAIQQGTTVKIQKVPWKQKTVGQFQPITASEKLQPVAGKVRGYGQIQRPIVWHIPLRNMNKILQGGSINPFFSTTPLRISPLALLRQSGLLQIQNGTLGVVQRPSHLNVKPTLQAENVNVVQPIQSLNSKPISQQQGQQKSLAFKMAMLGDSHPSQQTSPPRPLQLKVPSSYQTLANVGRQLTPLRPSSVNYSPKPEISQNAQQRVFTPSVVGNPKAALPRIVLNGNLPGKVSPFRPHFMFGQQSWPWSLWKNQASPMSMTSSRLSSLRPQADGVNLWRNQPNSALAAKLSPRNPVAPKVLLYYYYYPRTVTKPLVKLTNLNRNKQIGSTWQKLRDQISSSAQNGKPRLMTFTANPTTKGQTDRKLFQVGQLQPNIDRYATSRQLDQTSQDRPSYRFVMGSPKVPLAPGIAVNGLGGNQRVQTPLQKNQLGQTGMQQLAISPMLALTPPNDAQKPIAVTDVNMQMPLLGDRRSQLTKGLNKRPIYIQTVPYQLYNLLQQLPMFNPQSGTQLYLSKALSDIISSRFGKRKKKKRGATPGKI</sequence>
<feature type="disulfide bond" evidence="6">
    <location>
        <begin position="270"/>
        <end position="287"/>
    </location>
</feature>
<keyword evidence="4 6" id="KW-1015">Disulfide bond</keyword>
<dbReference type="PROSITE" id="PS00022">
    <property type="entry name" value="EGF_1"/>
    <property type="match status" value="16"/>
</dbReference>
<evidence type="ECO:0000256" key="1">
    <source>
        <dbReference type="ARBA" id="ARBA00022536"/>
    </source>
</evidence>
<dbReference type="FunFam" id="2.10.25.10:FF:000095">
    <property type="entry name" value="Notch, isoform B"/>
    <property type="match status" value="2"/>
</dbReference>
<evidence type="ECO:0000313" key="9">
    <source>
        <dbReference type="Proteomes" id="UP001249851"/>
    </source>
</evidence>
<dbReference type="Gene3D" id="2.10.25.10">
    <property type="entry name" value="Laminin"/>
    <property type="match status" value="17"/>
</dbReference>
<dbReference type="PANTHER" id="PTHR12916">
    <property type="entry name" value="CYTOCHROME C OXIDASE POLYPEPTIDE VIC-2"/>
    <property type="match status" value="1"/>
</dbReference>
<dbReference type="FunFam" id="2.10.25.10:FF:000321">
    <property type="entry name" value="Protein delta homolog 1"/>
    <property type="match status" value="2"/>
</dbReference>
<dbReference type="Pfam" id="PF13385">
    <property type="entry name" value="Laminin_G_3"/>
    <property type="match status" value="1"/>
</dbReference>
<keyword evidence="5" id="KW-0325">Glycoprotein</keyword>
<feature type="domain" description="EGF-like" evidence="7">
    <location>
        <begin position="481"/>
        <end position="518"/>
    </location>
</feature>
<proteinExistence type="predicted"/>
<dbReference type="SMART" id="SM00179">
    <property type="entry name" value="EGF_CA"/>
    <property type="match status" value="15"/>
</dbReference>
<feature type="disulfide bond" evidence="6">
    <location>
        <begin position="690"/>
        <end position="699"/>
    </location>
</feature>